<dbReference type="Gene3D" id="3.30.70.890">
    <property type="entry name" value="GHMP kinase, C-terminal domain"/>
    <property type="match status" value="1"/>
</dbReference>
<keyword evidence="14" id="KW-1185">Reference proteome</keyword>
<dbReference type="InterPro" id="IPR006204">
    <property type="entry name" value="GHMP_kinase_N_dom"/>
</dbReference>
<evidence type="ECO:0000256" key="5">
    <source>
        <dbReference type="ARBA" id="ARBA00022741"/>
    </source>
</evidence>
<dbReference type="InterPro" id="IPR004424">
    <property type="entry name" value="IspE"/>
</dbReference>
<comment type="pathway">
    <text evidence="10">Isoprenoid biosynthesis; isopentenyl diphosphate biosynthesis via DXP pathway; isopentenyl diphosphate from 1-deoxy-D-xylulose 5-phosphate: step 3/6.</text>
</comment>
<evidence type="ECO:0000313" key="14">
    <source>
        <dbReference type="Proteomes" id="UP000294562"/>
    </source>
</evidence>
<dbReference type="HAMAP" id="MF_00061">
    <property type="entry name" value="IspE"/>
    <property type="match status" value="1"/>
</dbReference>
<dbReference type="InterPro" id="IPR014721">
    <property type="entry name" value="Ribsml_uS5_D2-typ_fold_subgr"/>
</dbReference>
<dbReference type="AlphaFoldDB" id="A0A4R6AS61"/>
<accession>A0A4R6AS61</accession>
<evidence type="ECO:0000256" key="3">
    <source>
        <dbReference type="ARBA" id="ARBA00017473"/>
    </source>
</evidence>
<name>A0A4R6AS61_9RHOB</name>
<keyword evidence="7 10" id="KW-0067">ATP-binding</keyword>
<evidence type="ECO:0000256" key="8">
    <source>
        <dbReference type="ARBA" id="ARBA00023229"/>
    </source>
</evidence>
<feature type="domain" description="GHMP kinase C-terminal" evidence="12">
    <location>
        <begin position="217"/>
        <end position="265"/>
    </location>
</feature>
<evidence type="ECO:0000313" key="13">
    <source>
        <dbReference type="EMBL" id="TDL86304.1"/>
    </source>
</evidence>
<dbReference type="UniPathway" id="UPA00056">
    <property type="reaction ID" value="UER00094"/>
</dbReference>
<dbReference type="SUPFAM" id="SSF54211">
    <property type="entry name" value="Ribosomal protein S5 domain 2-like"/>
    <property type="match status" value="1"/>
</dbReference>
<dbReference type="SUPFAM" id="SSF55060">
    <property type="entry name" value="GHMP Kinase, C-terminal domain"/>
    <property type="match status" value="1"/>
</dbReference>
<evidence type="ECO:0000256" key="4">
    <source>
        <dbReference type="ARBA" id="ARBA00022679"/>
    </source>
</evidence>
<feature type="active site" evidence="10">
    <location>
        <position position="132"/>
    </location>
</feature>
<dbReference type="InterPro" id="IPR036554">
    <property type="entry name" value="GHMP_kinase_C_sf"/>
</dbReference>
<comment type="similarity">
    <text evidence="1 10">Belongs to the GHMP kinase family. IspE subfamily.</text>
</comment>
<evidence type="ECO:0000256" key="10">
    <source>
        <dbReference type="HAMAP-Rule" id="MF_00061"/>
    </source>
</evidence>
<dbReference type="Pfam" id="PF00288">
    <property type="entry name" value="GHMP_kinases_N"/>
    <property type="match status" value="1"/>
</dbReference>
<dbReference type="InterPro" id="IPR020568">
    <property type="entry name" value="Ribosomal_Su5_D2-typ_SF"/>
</dbReference>
<dbReference type="NCBIfam" id="TIGR00154">
    <property type="entry name" value="ispE"/>
    <property type="match status" value="1"/>
</dbReference>
<comment type="function">
    <text evidence="10">Catalyzes the phosphorylation of the position 2 hydroxy group of 4-diphosphocytidyl-2C-methyl-D-erythritol.</text>
</comment>
<keyword evidence="8 10" id="KW-0414">Isoprene biosynthesis</keyword>
<evidence type="ECO:0000256" key="9">
    <source>
        <dbReference type="ARBA" id="ARBA00032554"/>
    </source>
</evidence>
<dbReference type="Proteomes" id="UP000294562">
    <property type="component" value="Unassembled WGS sequence"/>
</dbReference>
<dbReference type="GO" id="GO:0016114">
    <property type="term" value="P:terpenoid biosynthetic process"/>
    <property type="evidence" value="ECO:0007669"/>
    <property type="project" value="UniProtKB-UniRule"/>
</dbReference>
<comment type="catalytic activity">
    <reaction evidence="10">
        <text>4-CDP-2-C-methyl-D-erythritol + ATP = 4-CDP-2-C-methyl-D-erythritol 2-phosphate + ADP + H(+)</text>
        <dbReference type="Rhea" id="RHEA:18437"/>
        <dbReference type="ChEBI" id="CHEBI:15378"/>
        <dbReference type="ChEBI" id="CHEBI:30616"/>
        <dbReference type="ChEBI" id="CHEBI:57823"/>
        <dbReference type="ChEBI" id="CHEBI:57919"/>
        <dbReference type="ChEBI" id="CHEBI:456216"/>
        <dbReference type="EC" id="2.7.1.148"/>
    </reaction>
</comment>
<comment type="caution">
    <text evidence="13">The sequence shown here is derived from an EMBL/GenBank/DDBJ whole genome shotgun (WGS) entry which is preliminary data.</text>
</comment>
<keyword evidence="5 10" id="KW-0547">Nucleotide-binding</keyword>
<dbReference type="PIRSF" id="PIRSF010376">
    <property type="entry name" value="IspE"/>
    <property type="match status" value="1"/>
</dbReference>
<dbReference type="OrthoDB" id="9809438at2"/>
<proteinExistence type="inferred from homology"/>
<evidence type="ECO:0000259" key="12">
    <source>
        <dbReference type="Pfam" id="PF08544"/>
    </source>
</evidence>
<dbReference type="GO" id="GO:0019288">
    <property type="term" value="P:isopentenyl diphosphate biosynthetic process, methylerythritol 4-phosphate pathway"/>
    <property type="evidence" value="ECO:0007669"/>
    <property type="project" value="UniProtKB-UniRule"/>
</dbReference>
<evidence type="ECO:0000256" key="6">
    <source>
        <dbReference type="ARBA" id="ARBA00022777"/>
    </source>
</evidence>
<gene>
    <name evidence="10" type="primary">ispE</name>
    <name evidence="13" type="ORF">E2L05_13875</name>
</gene>
<dbReference type="GO" id="GO:0005524">
    <property type="term" value="F:ATP binding"/>
    <property type="evidence" value="ECO:0007669"/>
    <property type="project" value="UniProtKB-UniRule"/>
</dbReference>
<feature type="binding site" evidence="10">
    <location>
        <begin position="93"/>
        <end position="103"/>
    </location>
    <ligand>
        <name>ATP</name>
        <dbReference type="ChEBI" id="CHEBI:30616"/>
    </ligand>
</feature>
<feature type="domain" description="GHMP kinase N-terminal" evidence="11">
    <location>
        <begin position="69"/>
        <end position="131"/>
    </location>
</feature>
<organism evidence="13 14">
    <name type="scientific">Meridianimarinicoccus aquatilis</name>
    <dbReference type="NCBI Taxonomy" id="2552766"/>
    <lineage>
        <taxon>Bacteria</taxon>
        <taxon>Pseudomonadati</taxon>
        <taxon>Pseudomonadota</taxon>
        <taxon>Alphaproteobacteria</taxon>
        <taxon>Rhodobacterales</taxon>
        <taxon>Paracoccaceae</taxon>
        <taxon>Meridianimarinicoccus</taxon>
    </lineage>
</organism>
<evidence type="ECO:0000256" key="2">
    <source>
        <dbReference type="ARBA" id="ARBA00012052"/>
    </source>
</evidence>
<dbReference type="PANTHER" id="PTHR43527:SF2">
    <property type="entry name" value="4-DIPHOSPHOCYTIDYL-2-C-METHYL-D-ERYTHRITOL KINASE, CHLOROPLASTIC"/>
    <property type="match status" value="1"/>
</dbReference>
<sequence length="280" mass="29321">MPKTAEAFAPAKINLCLHVTGRREDGYHLLDSLVVFADVGDRITATLADSMSLRVDGPMAGSVPVGPDNLVLRAATLFEPPIDAAITLTKNLPAAAGVGGGSSDAAACLRALSELSGRALPGPDRLLGLGADVPACVAAEPLRMQGIGEKITPWPSLPPLWVVLVNPRVLVSTPAVFKRLERRDNPPMQIPAEDAGIDTFVQWLAVQRNDMQSAACQIEPVITDVLTALSKTPGCALARMSGSGATCFGLFYDAKSAEQAQATIASKNGGWWCQSAAILK</sequence>
<dbReference type="EC" id="2.7.1.148" evidence="2 10"/>
<dbReference type="Pfam" id="PF08544">
    <property type="entry name" value="GHMP_kinases_C"/>
    <property type="match status" value="1"/>
</dbReference>
<protein>
    <recommendedName>
        <fullName evidence="3 10">4-diphosphocytidyl-2-C-methyl-D-erythritol kinase</fullName>
        <shortName evidence="10">CMK</shortName>
        <ecNumber evidence="2 10">2.7.1.148</ecNumber>
    </recommendedName>
    <alternativeName>
        <fullName evidence="9 10">4-(cytidine-5'-diphospho)-2-C-methyl-D-erythritol kinase</fullName>
    </alternativeName>
</protein>
<evidence type="ECO:0000259" key="11">
    <source>
        <dbReference type="Pfam" id="PF00288"/>
    </source>
</evidence>
<dbReference type="NCBIfam" id="NF011202">
    <property type="entry name" value="PRK14608.1"/>
    <property type="match status" value="1"/>
</dbReference>
<dbReference type="PANTHER" id="PTHR43527">
    <property type="entry name" value="4-DIPHOSPHOCYTIDYL-2-C-METHYL-D-ERYTHRITOL KINASE, CHLOROPLASTIC"/>
    <property type="match status" value="1"/>
</dbReference>
<dbReference type="Gene3D" id="3.30.230.10">
    <property type="match status" value="1"/>
</dbReference>
<dbReference type="InterPro" id="IPR013750">
    <property type="entry name" value="GHMP_kinase_C_dom"/>
</dbReference>
<evidence type="ECO:0000256" key="1">
    <source>
        <dbReference type="ARBA" id="ARBA00009684"/>
    </source>
</evidence>
<dbReference type="GO" id="GO:0050515">
    <property type="term" value="F:4-(cytidine 5'-diphospho)-2-C-methyl-D-erythritol kinase activity"/>
    <property type="evidence" value="ECO:0007669"/>
    <property type="project" value="UniProtKB-UniRule"/>
</dbReference>
<evidence type="ECO:0000256" key="7">
    <source>
        <dbReference type="ARBA" id="ARBA00022840"/>
    </source>
</evidence>
<reference evidence="13 14" key="1">
    <citation type="submission" date="2019-03" db="EMBL/GenBank/DDBJ databases">
        <title>Rhodobacteraceae bacterium SM1902, a new member of the family Rhodobacteraceae isolated from Yantai.</title>
        <authorList>
            <person name="Sun Y."/>
        </authorList>
    </citation>
    <scope>NUCLEOTIDE SEQUENCE [LARGE SCALE GENOMIC DNA]</scope>
    <source>
        <strain evidence="13 14">SM1902</strain>
    </source>
</reference>
<keyword evidence="6 10" id="KW-0418">Kinase</keyword>
<keyword evidence="4 10" id="KW-0808">Transferase</keyword>
<dbReference type="EMBL" id="SMZO01000034">
    <property type="protein sequence ID" value="TDL86304.1"/>
    <property type="molecule type" value="Genomic_DNA"/>
</dbReference>
<feature type="active site" evidence="10">
    <location>
        <position position="12"/>
    </location>
</feature>